<gene>
    <name evidence="2" type="ORF">Taro_002152</name>
</gene>
<dbReference type="Proteomes" id="UP000652761">
    <property type="component" value="Unassembled WGS sequence"/>
</dbReference>
<accession>A0A843TKW4</accession>
<comment type="caution">
    <text evidence="2">The sequence shown here is derived from an EMBL/GenBank/DDBJ whole genome shotgun (WGS) entry which is preliminary data.</text>
</comment>
<dbReference type="EMBL" id="NMUH01000049">
    <property type="protein sequence ID" value="MQL69880.1"/>
    <property type="molecule type" value="Genomic_DNA"/>
</dbReference>
<protein>
    <submittedName>
        <fullName evidence="2">Uncharacterized protein</fullName>
    </submittedName>
</protein>
<evidence type="ECO:0000256" key="1">
    <source>
        <dbReference type="SAM" id="MobiDB-lite"/>
    </source>
</evidence>
<keyword evidence="3" id="KW-1185">Reference proteome</keyword>
<feature type="region of interest" description="Disordered" evidence="1">
    <location>
        <begin position="22"/>
        <end position="66"/>
    </location>
</feature>
<evidence type="ECO:0000313" key="3">
    <source>
        <dbReference type="Proteomes" id="UP000652761"/>
    </source>
</evidence>
<dbReference type="AlphaFoldDB" id="A0A843TKW4"/>
<reference evidence="2" key="1">
    <citation type="submission" date="2017-07" db="EMBL/GenBank/DDBJ databases">
        <title>Taro Niue Genome Assembly and Annotation.</title>
        <authorList>
            <person name="Atibalentja N."/>
            <person name="Keating K."/>
            <person name="Fields C.J."/>
        </authorList>
    </citation>
    <scope>NUCLEOTIDE SEQUENCE</scope>
    <source>
        <strain evidence="2">Niue_2</strain>
        <tissue evidence="2">Leaf</tissue>
    </source>
</reference>
<sequence>MRMLVGHTLILDNVGGQCRNRGRGVAGAEEATGGRLTMSSGPQTRRVHPPPEGEDVLTPPVKATWV</sequence>
<evidence type="ECO:0000313" key="2">
    <source>
        <dbReference type="EMBL" id="MQL69880.1"/>
    </source>
</evidence>
<organism evidence="2 3">
    <name type="scientific">Colocasia esculenta</name>
    <name type="common">Wild taro</name>
    <name type="synonym">Arum esculentum</name>
    <dbReference type="NCBI Taxonomy" id="4460"/>
    <lineage>
        <taxon>Eukaryota</taxon>
        <taxon>Viridiplantae</taxon>
        <taxon>Streptophyta</taxon>
        <taxon>Embryophyta</taxon>
        <taxon>Tracheophyta</taxon>
        <taxon>Spermatophyta</taxon>
        <taxon>Magnoliopsida</taxon>
        <taxon>Liliopsida</taxon>
        <taxon>Araceae</taxon>
        <taxon>Aroideae</taxon>
        <taxon>Colocasieae</taxon>
        <taxon>Colocasia</taxon>
    </lineage>
</organism>
<name>A0A843TKW4_COLES</name>
<proteinExistence type="predicted"/>